<evidence type="ECO:0000256" key="1">
    <source>
        <dbReference type="ARBA" id="ARBA00004442"/>
    </source>
</evidence>
<dbReference type="AlphaFoldDB" id="A0A4V2DC49"/>
<dbReference type="Gene3D" id="2.40.170.20">
    <property type="entry name" value="TonB-dependent receptor, beta-barrel domain"/>
    <property type="match status" value="1"/>
</dbReference>
<keyword evidence="3" id="KW-0998">Cell outer membrane</keyword>
<organism evidence="4 5">
    <name type="scientific">Sphingobacterium corticibacterium</name>
    <dbReference type="NCBI Taxonomy" id="2484746"/>
    <lineage>
        <taxon>Bacteria</taxon>
        <taxon>Pseudomonadati</taxon>
        <taxon>Bacteroidota</taxon>
        <taxon>Sphingobacteriia</taxon>
        <taxon>Sphingobacteriales</taxon>
        <taxon>Sphingobacteriaceae</taxon>
        <taxon>Sphingobacterium</taxon>
    </lineage>
</organism>
<evidence type="ECO:0000256" key="3">
    <source>
        <dbReference type="ARBA" id="ARBA00023237"/>
    </source>
</evidence>
<dbReference type="OrthoDB" id="9768177at2"/>
<dbReference type="EMBL" id="SGIT01000002">
    <property type="protein sequence ID" value="RZF60248.1"/>
    <property type="molecule type" value="Genomic_DNA"/>
</dbReference>
<dbReference type="InterPro" id="IPR036942">
    <property type="entry name" value="Beta-barrel_TonB_sf"/>
</dbReference>
<dbReference type="RefSeq" id="WP_130142166.1">
    <property type="nucleotide sequence ID" value="NZ_SGIT01000002.1"/>
</dbReference>
<name>A0A4V2DC49_9SPHI</name>
<dbReference type="SUPFAM" id="SSF56935">
    <property type="entry name" value="Porins"/>
    <property type="match status" value="1"/>
</dbReference>
<keyword evidence="2" id="KW-0472">Membrane</keyword>
<gene>
    <name evidence="4" type="ORF">EWE74_14165</name>
</gene>
<comment type="caution">
    <text evidence="4">The sequence shown here is derived from an EMBL/GenBank/DDBJ whole genome shotgun (WGS) entry which is preliminary data.</text>
</comment>
<evidence type="ECO:0000256" key="2">
    <source>
        <dbReference type="ARBA" id="ARBA00023136"/>
    </source>
</evidence>
<accession>A0A4V2DC49</accession>
<protein>
    <submittedName>
        <fullName evidence="4">Uncharacterized protein</fullName>
    </submittedName>
</protein>
<keyword evidence="5" id="KW-1185">Reference proteome</keyword>
<dbReference type="GO" id="GO:0009279">
    <property type="term" value="C:cell outer membrane"/>
    <property type="evidence" value="ECO:0007669"/>
    <property type="project" value="UniProtKB-SubCell"/>
</dbReference>
<sequence length="574" mass="65314">MYNTERQWSKGRSHYSVDSYYARNLINLFTEPTANGLIHNLPVGGILSESFSALQSTRFRSQLNYDASFAERHHLAVLGGFEFSDRKAEITANGVYGYDDNVLTVGAVDYTRTYPIYEGLSGNASIPSFGDFSSTVQRFVSLYTNMGYTYRDRYVFTLSARRDASNMFGVKTNQRWNPLWSTGLAWNMKTEPFLREIEWVDQLKLKWTRGVSGNLSGAATQRPVLTYLSRADYTRLPYAIIQSPPNPNLKWENVLMTNYGLEYGFFDNRITGSLDYFRKVASDLLSIDPIDPTSGYSSMTRNVGRIKSQGFEWNSNWHWIRKGNVAFTSSIALSYVKDIVDIYNGVENTAENYVRNGGRVLTPLQDRVLYPVFSYKFMGLDGQTGDPVGVWEGEPSQDYNRIVSDSLRNLDYHGSALPLFYGFFQNNLKLGPVSLYVNIAYKFGHHFTKPTISYPSLINSWGGHKDYEKRWQSSGDEEHTTVPSMDYPANSVRSNFYRYSSANVEKGDHIRLQSARISYDIKKLMNKWTNGSGQIFMSINNGGVLWSRTKSGYDPDYSGLPPSKNFVIGINCQF</sequence>
<proteinExistence type="predicted"/>
<reference evidence="4 5" key="1">
    <citation type="submission" date="2019-02" db="EMBL/GenBank/DDBJ databases">
        <authorList>
            <person name="Li Y."/>
        </authorList>
    </citation>
    <scope>NUCLEOTIDE SEQUENCE [LARGE SCALE GENOMIC DNA]</scope>
    <source>
        <strain evidence="4 5">30C10-4-7</strain>
    </source>
</reference>
<dbReference type="Proteomes" id="UP000292855">
    <property type="component" value="Unassembled WGS sequence"/>
</dbReference>
<comment type="subcellular location">
    <subcellularLocation>
        <location evidence="1">Cell outer membrane</location>
    </subcellularLocation>
</comment>
<evidence type="ECO:0000313" key="5">
    <source>
        <dbReference type="Proteomes" id="UP000292855"/>
    </source>
</evidence>
<evidence type="ECO:0000313" key="4">
    <source>
        <dbReference type="EMBL" id="RZF60248.1"/>
    </source>
</evidence>